<evidence type="ECO:0000256" key="1">
    <source>
        <dbReference type="SAM" id="MobiDB-lite"/>
    </source>
</evidence>
<feature type="non-terminal residue" evidence="2">
    <location>
        <position position="1"/>
    </location>
</feature>
<dbReference type="EMBL" id="HAEF01015476">
    <property type="protein sequence ID" value="SBR56635.1"/>
    <property type="molecule type" value="Transcribed_RNA"/>
</dbReference>
<organism evidence="2">
    <name type="scientific">Nothobranchius pienaari</name>
    <dbReference type="NCBI Taxonomy" id="704102"/>
    <lineage>
        <taxon>Eukaryota</taxon>
        <taxon>Metazoa</taxon>
        <taxon>Chordata</taxon>
        <taxon>Craniata</taxon>
        <taxon>Vertebrata</taxon>
        <taxon>Euteleostomi</taxon>
        <taxon>Actinopterygii</taxon>
        <taxon>Neopterygii</taxon>
        <taxon>Teleostei</taxon>
        <taxon>Neoteleostei</taxon>
        <taxon>Acanthomorphata</taxon>
        <taxon>Ovalentaria</taxon>
        <taxon>Atherinomorphae</taxon>
        <taxon>Cyprinodontiformes</taxon>
        <taxon>Nothobranchiidae</taxon>
        <taxon>Nothobranchius</taxon>
    </lineage>
</organism>
<reference evidence="2" key="2">
    <citation type="submission" date="2016-06" db="EMBL/GenBank/DDBJ databases">
        <title>The genome of a short-lived fish provides insights into sex chromosome evolution and the genetic control of aging.</title>
        <authorList>
            <person name="Reichwald K."/>
            <person name="Felder M."/>
            <person name="Petzold A."/>
            <person name="Koch P."/>
            <person name="Groth M."/>
            <person name="Platzer M."/>
        </authorList>
    </citation>
    <scope>NUCLEOTIDE SEQUENCE</scope>
    <source>
        <tissue evidence="2">Brain</tissue>
    </source>
</reference>
<reference evidence="2" key="1">
    <citation type="submission" date="2016-05" db="EMBL/GenBank/DDBJ databases">
        <authorList>
            <person name="Lavstsen T."/>
            <person name="Jespersen J.S."/>
        </authorList>
    </citation>
    <scope>NUCLEOTIDE SEQUENCE</scope>
    <source>
        <tissue evidence="2">Brain</tissue>
    </source>
</reference>
<gene>
    <name evidence="2" type="primary">GHSRB</name>
</gene>
<dbReference type="AlphaFoldDB" id="A0A1A8MI92"/>
<accession>A0A1A8MI92</accession>
<feature type="region of interest" description="Disordered" evidence="1">
    <location>
        <begin position="31"/>
        <end position="73"/>
    </location>
</feature>
<proteinExistence type="predicted"/>
<protein>
    <submittedName>
        <fullName evidence="2">Growth hormone secretagogue receptor b</fullName>
    </submittedName>
</protein>
<keyword evidence="2" id="KW-0675">Receptor</keyword>
<evidence type="ECO:0000313" key="2">
    <source>
        <dbReference type="EMBL" id="SBR56635.1"/>
    </source>
</evidence>
<sequence>ALRSAVWPDGGHGVAELRVFLHASVLSHNAVQPNRPPVVAETEGDQREFPCVSQGQKQQTDHQDAGGGGSGLR</sequence>
<feature type="non-terminal residue" evidence="2">
    <location>
        <position position="73"/>
    </location>
</feature>
<name>A0A1A8MI92_9TELE</name>